<gene>
    <name evidence="1" type="ORF">JX265_007375</name>
</gene>
<dbReference type="PANTHER" id="PTHR36922:SF1">
    <property type="entry name" value="DUF1993 DOMAIN-CONTAINING PROTEIN"/>
    <property type="match status" value="1"/>
</dbReference>
<protein>
    <recommendedName>
        <fullName evidence="3">DUF1993 domain-containing protein</fullName>
    </recommendedName>
</protein>
<reference evidence="1" key="1">
    <citation type="submission" date="2021-03" db="EMBL/GenBank/DDBJ databases">
        <title>Revisited historic fungal species revealed as producer of novel bioactive compounds through whole genome sequencing and comparative genomics.</title>
        <authorList>
            <person name="Vignolle G.A."/>
            <person name="Hochenegger N."/>
            <person name="Mach R.L."/>
            <person name="Mach-Aigner A.R."/>
            <person name="Javad Rahimi M."/>
            <person name="Salim K.A."/>
            <person name="Chan C.M."/>
            <person name="Lim L.B.L."/>
            <person name="Cai F."/>
            <person name="Druzhinina I.S."/>
            <person name="U'Ren J.M."/>
            <person name="Derntl C."/>
        </authorList>
    </citation>
    <scope>NUCLEOTIDE SEQUENCE</scope>
    <source>
        <strain evidence="1">TUCIM 5799</strain>
    </source>
</reference>
<dbReference type="EMBL" id="JAFIMR010000018">
    <property type="protein sequence ID" value="KAI1867573.1"/>
    <property type="molecule type" value="Genomic_DNA"/>
</dbReference>
<dbReference type="Gene3D" id="1.20.120.450">
    <property type="entry name" value="dinb family like domain"/>
    <property type="match status" value="1"/>
</dbReference>
<dbReference type="Proteomes" id="UP000829685">
    <property type="component" value="Unassembled WGS sequence"/>
</dbReference>
<evidence type="ECO:0008006" key="3">
    <source>
        <dbReference type="Google" id="ProtNLM"/>
    </source>
</evidence>
<comment type="caution">
    <text evidence="1">The sequence shown here is derived from an EMBL/GenBank/DDBJ whole genome shotgun (WGS) entry which is preliminary data.</text>
</comment>
<dbReference type="InterPro" id="IPR018531">
    <property type="entry name" value="DUF1993"/>
</dbReference>
<dbReference type="AlphaFoldDB" id="A0A9Q0APW9"/>
<keyword evidence="2" id="KW-1185">Reference proteome</keyword>
<accession>A0A9Q0APW9</accession>
<dbReference type="PANTHER" id="PTHR36922">
    <property type="entry name" value="BLL2446 PROTEIN"/>
    <property type="match status" value="1"/>
</dbReference>
<dbReference type="SUPFAM" id="SSF109854">
    <property type="entry name" value="DinB/YfiT-like putative metalloenzymes"/>
    <property type="match status" value="1"/>
</dbReference>
<evidence type="ECO:0000313" key="2">
    <source>
        <dbReference type="Proteomes" id="UP000829685"/>
    </source>
</evidence>
<name>A0A9Q0APW9_9PEZI</name>
<organism evidence="1 2">
    <name type="scientific">Neoarthrinium moseri</name>
    <dbReference type="NCBI Taxonomy" id="1658444"/>
    <lineage>
        <taxon>Eukaryota</taxon>
        <taxon>Fungi</taxon>
        <taxon>Dikarya</taxon>
        <taxon>Ascomycota</taxon>
        <taxon>Pezizomycotina</taxon>
        <taxon>Sordariomycetes</taxon>
        <taxon>Xylariomycetidae</taxon>
        <taxon>Amphisphaeriales</taxon>
        <taxon>Apiosporaceae</taxon>
        <taxon>Neoarthrinium</taxon>
    </lineage>
</organism>
<proteinExistence type="predicted"/>
<evidence type="ECO:0000313" key="1">
    <source>
        <dbReference type="EMBL" id="KAI1867573.1"/>
    </source>
</evidence>
<dbReference type="Pfam" id="PF09351">
    <property type="entry name" value="DUF1993"/>
    <property type="match status" value="1"/>
</dbReference>
<sequence>MGSLYKQSVPLFVKYLNNLSALVQKGQVFADEKSLKHDDIINYRLISDMRGLAYQVQSCCNTTVWFVDRVGGLEHVAIEDNETTFEQLQARLERTIAYLNKVDAKVIDDKANSSVLMETKMGNFRWDDAQAYLSEFVIPNFHFHLSTAYCLLRTQGVPVDAIDYLKGALHKV</sequence>
<dbReference type="InterPro" id="IPR034660">
    <property type="entry name" value="DinB/YfiT-like"/>
</dbReference>